<evidence type="ECO:0000256" key="5">
    <source>
        <dbReference type="ARBA" id="ARBA00022833"/>
    </source>
</evidence>
<keyword evidence="4" id="KW-0479">Metal-binding</keyword>
<dbReference type="Gene3D" id="3.90.180.10">
    <property type="entry name" value="Medium-chain alcohol dehydrogenases, catalytic domain"/>
    <property type="match status" value="1"/>
</dbReference>
<proteinExistence type="inferred from homology"/>
<evidence type="ECO:0000256" key="1">
    <source>
        <dbReference type="ARBA" id="ARBA00001947"/>
    </source>
</evidence>
<dbReference type="Proteomes" id="UP001597389">
    <property type="component" value="Unassembled WGS sequence"/>
</dbReference>
<evidence type="ECO:0000313" key="11">
    <source>
        <dbReference type="Proteomes" id="UP001597389"/>
    </source>
</evidence>
<protein>
    <recommendedName>
        <fullName evidence="3">alcohol dehydrogenase</fullName>
        <ecNumber evidence="3">1.1.1.1</ecNumber>
    </recommendedName>
</protein>
<dbReference type="PANTHER" id="PTHR42940:SF3">
    <property type="entry name" value="ALCOHOL DEHYDROGENASE 1-RELATED"/>
    <property type="match status" value="1"/>
</dbReference>
<dbReference type="PANTHER" id="PTHR42940">
    <property type="entry name" value="ALCOHOL DEHYDROGENASE 1-RELATED"/>
    <property type="match status" value="1"/>
</dbReference>
<dbReference type="EMBL" id="JBHUJB010000035">
    <property type="protein sequence ID" value="MFD2159050.1"/>
    <property type="molecule type" value="Genomic_DNA"/>
</dbReference>
<evidence type="ECO:0000256" key="3">
    <source>
        <dbReference type="ARBA" id="ARBA00013190"/>
    </source>
</evidence>
<dbReference type="CDD" id="cd08231">
    <property type="entry name" value="MDR_TM0436_like"/>
    <property type="match status" value="1"/>
</dbReference>
<comment type="caution">
    <text evidence="10">The sequence shown here is derived from an EMBL/GenBank/DDBJ whole genome shotgun (WGS) entry which is preliminary data.</text>
</comment>
<dbReference type="InterPro" id="IPR036291">
    <property type="entry name" value="NAD(P)-bd_dom_sf"/>
</dbReference>
<evidence type="ECO:0000259" key="9">
    <source>
        <dbReference type="Pfam" id="PF08240"/>
    </source>
</evidence>
<organism evidence="10 11">
    <name type="scientific">Rubritalea tangerina</name>
    <dbReference type="NCBI Taxonomy" id="430798"/>
    <lineage>
        <taxon>Bacteria</taxon>
        <taxon>Pseudomonadati</taxon>
        <taxon>Verrucomicrobiota</taxon>
        <taxon>Verrucomicrobiia</taxon>
        <taxon>Verrucomicrobiales</taxon>
        <taxon>Rubritaleaceae</taxon>
        <taxon>Rubritalea</taxon>
    </lineage>
</organism>
<dbReference type="InterPro" id="IPR011032">
    <property type="entry name" value="GroES-like_sf"/>
</dbReference>
<reference evidence="11" key="1">
    <citation type="journal article" date="2019" name="Int. J. Syst. Evol. Microbiol.">
        <title>The Global Catalogue of Microorganisms (GCM) 10K type strain sequencing project: providing services to taxonomists for standard genome sequencing and annotation.</title>
        <authorList>
            <consortium name="The Broad Institute Genomics Platform"/>
            <consortium name="The Broad Institute Genome Sequencing Center for Infectious Disease"/>
            <person name="Wu L."/>
            <person name="Ma J."/>
        </authorList>
    </citation>
    <scope>NUCLEOTIDE SEQUENCE [LARGE SCALE GENOMIC DNA]</scope>
    <source>
        <strain evidence="11">CCUG 57942</strain>
    </source>
</reference>
<comment type="cofactor">
    <cofactor evidence="1">
        <name>Zn(2+)</name>
        <dbReference type="ChEBI" id="CHEBI:29105"/>
    </cofactor>
</comment>
<feature type="domain" description="Alcohol dehydrogenase-like C-terminal" evidence="8">
    <location>
        <begin position="179"/>
        <end position="300"/>
    </location>
</feature>
<evidence type="ECO:0000256" key="7">
    <source>
        <dbReference type="ARBA" id="ARBA00023027"/>
    </source>
</evidence>
<dbReference type="EC" id="1.1.1.1" evidence="3"/>
<dbReference type="Pfam" id="PF08240">
    <property type="entry name" value="ADH_N"/>
    <property type="match status" value="1"/>
</dbReference>
<keyword evidence="7" id="KW-0520">NAD</keyword>
<evidence type="ECO:0000256" key="4">
    <source>
        <dbReference type="ARBA" id="ARBA00022723"/>
    </source>
</evidence>
<evidence type="ECO:0000259" key="8">
    <source>
        <dbReference type="Pfam" id="PF00107"/>
    </source>
</evidence>
<dbReference type="Pfam" id="PF00107">
    <property type="entry name" value="ADH_zinc_N"/>
    <property type="match status" value="1"/>
</dbReference>
<dbReference type="SUPFAM" id="SSF51735">
    <property type="entry name" value="NAD(P)-binding Rossmann-fold domains"/>
    <property type="match status" value="1"/>
</dbReference>
<dbReference type="InterPro" id="IPR013149">
    <property type="entry name" value="ADH-like_C"/>
</dbReference>
<evidence type="ECO:0000256" key="2">
    <source>
        <dbReference type="ARBA" id="ARBA00008072"/>
    </source>
</evidence>
<sequence length="349" mass="38025">MVFQGPNTPHTLDTFPENILLQNGQVLVRIHLATICGSDLHTYAGKRNTFLPSVLGHEAVGVVEAVADPGQRHLLGKRITWTLTDTCGCCKPCTEWNVPQKCESLFKYGHAPLEDQGGLNGCFATHILLRKGTYIEPLPDTLPDEVVAPANCALATMVAVTEPLPPNTHSVLIQGAGLLGIYGATLLKARGVSHITVTDINQERLDFVEKFGFQTLHANHLATKADSSFDAVIEVAGVSNILSEGIRLLRPGGHYLWAGMVHDQTPLDILGVDIVKGCFTVIGVHNYTATHLSKAIKFLEKHLHQYPWSTLVSPPMPLSNIDAAFALSQQHMWHRVAVRPTHAETTNIT</sequence>
<evidence type="ECO:0000256" key="6">
    <source>
        <dbReference type="ARBA" id="ARBA00023002"/>
    </source>
</evidence>
<name>A0ABW4ZAW0_9BACT</name>
<dbReference type="Gene3D" id="3.40.50.720">
    <property type="entry name" value="NAD(P)-binding Rossmann-like Domain"/>
    <property type="match status" value="1"/>
</dbReference>
<dbReference type="RefSeq" id="WP_377087421.1">
    <property type="nucleotide sequence ID" value="NZ_JBHSJL010000014.1"/>
</dbReference>
<comment type="similarity">
    <text evidence="2">Belongs to the zinc-containing alcohol dehydrogenase family.</text>
</comment>
<keyword evidence="5" id="KW-0862">Zinc</keyword>
<gene>
    <name evidence="10" type="ORF">ACFSW8_09080</name>
</gene>
<keyword evidence="11" id="KW-1185">Reference proteome</keyword>
<accession>A0ABW4ZAW0</accession>
<feature type="domain" description="Alcohol dehydrogenase-like N-terminal" evidence="9">
    <location>
        <begin position="23"/>
        <end position="139"/>
    </location>
</feature>
<dbReference type="SUPFAM" id="SSF50129">
    <property type="entry name" value="GroES-like"/>
    <property type="match status" value="1"/>
</dbReference>
<dbReference type="InterPro" id="IPR013154">
    <property type="entry name" value="ADH-like_N"/>
</dbReference>
<evidence type="ECO:0000313" key="10">
    <source>
        <dbReference type="EMBL" id="MFD2159050.1"/>
    </source>
</evidence>
<keyword evidence="6" id="KW-0560">Oxidoreductase</keyword>